<keyword evidence="2" id="KW-1003">Cell membrane</keyword>
<proteinExistence type="predicted"/>
<evidence type="ECO:0000256" key="1">
    <source>
        <dbReference type="ARBA" id="ARBA00004651"/>
    </source>
</evidence>
<feature type="transmembrane region" description="Helical" evidence="6">
    <location>
        <begin position="174"/>
        <end position="196"/>
    </location>
</feature>
<evidence type="ECO:0000256" key="2">
    <source>
        <dbReference type="ARBA" id="ARBA00022475"/>
    </source>
</evidence>
<evidence type="ECO:0000313" key="8">
    <source>
        <dbReference type="EMBL" id="TDT71455.1"/>
    </source>
</evidence>
<dbReference type="AlphaFoldDB" id="A0AA46DZ71"/>
<feature type="transmembrane region" description="Helical" evidence="6">
    <location>
        <begin position="32"/>
        <end position="56"/>
    </location>
</feature>
<dbReference type="SUPFAM" id="SSF103481">
    <property type="entry name" value="Multidrug resistance efflux transporter EmrE"/>
    <property type="match status" value="2"/>
</dbReference>
<feature type="domain" description="EamA" evidence="7">
    <location>
        <begin position="144"/>
        <end position="277"/>
    </location>
</feature>
<evidence type="ECO:0000313" key="9">
    <source>
        <dbReference type="Proteomes" id="UP000294678"/>
    </source>
</evidence>
<dbReference type="EMBL" id="SOBG01000003">
    <property type="protein sequence ID" value="TDT71455.1"/>
    <property type="molecule type" value="Genomic_DNA"/>
</dbReference>
<accession>A0AA46DZ71</accession>
<sequence length="296" mass="33337">MKRKQILSEIGLVYAAAIWGSTFYVVKDSLAFINPLLLVSYRFLLASLIFLIFLIIKKENIFKNFKYGITLGVLLGSLYMFQTVGLKYTTASNSGFITGLFVLFIPIFGYIIFKEIPTKFKIISAVLATIGLWILTGGMKSINIGDLYTLIAAIAYCLHLLYSGKFMKNNISPYLMNFQQFLVVGLFSLFLSKVYYNEVFNININALKSIIFLAIFPTASAFIIQLKAQKFIDDFRVGVIFSLEPVFAAIFSWTLGGEVFTIKGIIGGSFIVTAMIVSEMKIKDKLIYEKIKNENK</sequence>
<keyword evidence="9" id="KW-1185">Reference proteome</keyword>
<feature type="transmembrane region" description="Helical" evidence="6">
    <location>
        <begin position="7"/>
        <end position="26"/>
    </location>
</feature>
<gene>
    <name evidence="8" type="ORF">EV215_0830</name>
</gene>
<name>A0AA46DZ71_9FUSO</name>
<keyword evidence="4 6" id="KW-1133">Transmembrane helix</keyword>
<dbReference type="Pfam" id="PF00892">
    <property type="entry name" value="EamA"/>
    <property type="match status" value="2"/>
</dbReference>
<organism evidence="8 9">
    <name type="scientific">Hypnocyclicus thermotrophus</name>
    <dbReference type="NCBI Taxonomy" id="1627895"/>
    <lineage>
        <taxon>Bacteria</taxon>
        <taxon>Fusobacteriati</taxon>
        <taxon>Fusobacteriota</taxon>
        <taxon>Fusobacteriia</taxon>
        <taxon>Fusobacteriales</taxon>
        <taxon>Fusobacteriaceae</taxon>
        <taxon>Hypnocyclicus</taxon>
    </lineage>
</organism>
<dbReference type="InterPro" id="IPR037185">
    <property type="entry name" value="EmrE-like"/>
</dbReference>
<dbReference type="GO" id="GO:0005886">
    <property type="term" value="C:plasma membrane"/>
    <property type="evidence" value="ECO:0007669"/>
    <property type="project" value="UniProtKB-SubCell"/>
</dbReference>
<keyword evidence="5 6" id="KW-0472">Membrane</keyword>
<dbReference type="InterPro" id="IPR051258">
    <property type="entry name" value="Diverse_Substrate_Transporter"/>
</dbReference>
<keyword evidence="3 6" id="KW-0812">Transmembrane</keyword>
<evidence type="ECO:0000259" key="7">
    <source>
        <dbReference type="Pfam" id="PF00892"/>
    </source>
</evidence>
<comment type="caution">
    <text evidence="8">The sequence shown here is derived from an EMBL/GenBank/DDBJ whole genome shotgun (WGS) entry which is preliminary data.</text>
</comment>
<dbReference type="InterPro" id="IPR000620">
    <property type="entry name" value="EamA_dom"/>
</dbReference>
<evidence type="ECO:0000256" key="6">
    <source>
        <dbReference type="SAM" id="Phobius"/>
    </source>
</evidence>
<comment type="subcellular location">
    <subcellularLocation>
        <location evidence="1">Cell membrane</location>
        <topology evidence="1">Multi-pass membrane protein</topology>
    </subcellularLocation>
</comment>
<feature type="transmembrane region" description="Helical" evidence="6">
    <location>
        <begin position="68"/>
        <end position="88"/>
    </location>
</feature>
<feature type="transmembrane region" description="Helical" evidence="6">
    <location>
        <begin position="94"/>
        <end position="113"/>
    </location>
</feature>
<dbReference type="PANTHER" id="PTHR42920:SF5">
    <property type="entry name" value="EAMA DOMAIN-CONTAINING PROTEIN"/>
    <property type="match status" value="1"/>
</dbReference>
<evidence type="ECO:0000256" key="4">
    <source>
        <dbReference type="ARBA" id="ARBA00022989"/>
    </source>
</evidence>
<feature type="transmembrane region" description="Helical" evidence="6">
    <location>
        <begin position="142"/>
        <end position="162"/>
    </location>
</feature>
<feature type="transmembrane region" description="Helical" evidence="6">
    <location>
        <begin position="259"/>
        <end position="277"/>
    </location>
</feature>
<feature type="transmembrane region" description="Helical" evidence="6">
    <location>
        <begin position="235"/>
        <end position="253"/>
    </location>
</feature>
<protein>
    <submittedName>
        <fullName evidence="8">Drug/metabolite transporter (DMT)-like permease</fullName>
    </submittedName>
</protein>
<evidence type="ECO:0000256" key="5">
    <source>
        <dbReference type="ARBA" id="ARBA00023136"/>
    </source>
</evidence>
<reference evidence="8 9" key="1">
    <citation type="submission" date="2019-03" db="EMBL/GenBank/DDBJ databases">
        <title>Genomic Encyclopedia of Type Strains, Phase IV (KMG-IV): sequencing the most valuable type-strain genomes for metagenomic binning, comparative biology and taxonomic classification.</title>
        <authorList>
            <person name="Goeker M."/>
        </authorList>
    </citation>
    <scope>NUCLEOTIDE SEQUENCE [LARGE SCALE GENOMIC DNA]</scope>
    <source>
        <strain evidence="8 9">DSM 100055</strain>
    </source>
</reference>
<feature type="transmembrane region" description="Helical" evidence="6">
    <location>
        <begin position="120"/>
        <end position="136"/>
    </location>
</feature>
<evidence type="ECO:0000256" key="3">
    <source>
        <dbReference type="ARBA" id="ARBA00022692"/>
    </source>
</evidence>
<feature type="transmembrane region" description="Helical" evidence="6">
    <location>
        <begin position="202"/>
        <end position="223"/>
    </location>
</feature>
<dbReference type="PANTHER" id="PTHR42920">
    <property type="entry name" value="OS03G0707200 PROTEIN-RELATED"/>
    <property type="match status" value="1"/>
</dbReference>
<dbReference type="RefSeq" id="WP_134112723.1">
    <property type="nucleotide sequence ID" value="NZ_SOBG01000003.1"/>
</dbReference>
<dbReference type="Proteomes" id="UP000294678">
    <property type="component" value="Unassembled WGS sequence"/>
</dbReference>
<feature type="domain" description="EamA" evidence="7">
    <location>
        <begin position="10"/>
        <end position="136"/>
    </location>
</feature>